<organism evidence="4 5">
    <name type="scientific">Lolium multiflorum</name>
    <name type="common">Italian ryegrass</name>
    <name type="synonym">Lolium perenne subsp. multiflorum</name>
    <dbReference type="NCBI Taxonomy" id="4521"/>
    <lineage>
        <taxon>Eukaryota</taxon>
        <taxon>Viridiplantae</taxon>
        <taxon>Streptophyta</taxon>
        <taxon>Embryophyta</taxon>
        <taxon>Tracheophyta</taxon>
        <taxon>Spermatophyta</taxon>
        <taxon>Magnoliopsida</taxon>
        <taxon>Liliopsida</taxon>
        <taxon>Poales</taxon>
        <taxon>Poaceae</taxon>
        <taxon>BOP clade</taxon>
        <taxon>Pooideae</taxon>
        <taxon>Poodae</taxon>
        <taxon>Poeae</taxon>
        <taxon>Poeae Chloroplast Group 2 (Poeae type)</taxon>
        <taxon>Loliodinae</taxon>
        <taxon>Loliinae</taxon>
        <taxon>Lolium</taxon>
    </lineage>
</organism>
<feature type="domain" description="Transposase (putative) gypsy type" evidence="3">
    <location>
        <begin position="68"/>
        <end position="135"/>
    </location>
</feature>
<dbReference type="PANTHER" id="PTHR33026:SF7">
    <property type="entry name" value="OS03G0100275 PROTEIN"/>
    <property type="match status" value="1"/>
</dbReference>
<dbReference type="Pfam" id="PF04195">
    <property type="entry name" value="Transposase_28"/>
    <property type="match status" value="1"/>
</dbReference>
<dbReference type="InterPro" id="IPR007321">
    <property type="entry name" value="Transposase_28"/>
</dbReference>
<dbReference type="Proteomes" id="UP001231189">
    <property type="component" value="Unassembled WGS sequence"/>
</dbReference>
<gene>
    <name evidence="4" type="ORF">QYE76_005860</name>
</gene>
<dbReference type="AlphaFoldDB" id="A0AAD8W154"/>
<keyword evidence="1" id="KW-0175">Coiled coil</keyword>
<evidence type="ECO:0000259" key="3">
    <source>
        <dbReference type="Pfam" id="PF04195"/>
    </source>
</evidence>
<feature type="compositionally biased region" description="Basic and acidic residues" evidence="2">
    <location>
        <begin position="360"/>
        <end position="370"/>
    </location>
</feature>
<dbReference type="EMBL" id="JAUUTY010000005">
    <property type="protein sequence ID" value="KAK1631545.1"/>
    <property type="molecule type" value="Genomic_DNA"/>
</dbReference>
<keyword evidence="5" id="KW-1185">Reference proteome</keyword>
<feature type="region of interest" description="Disordered" evidence="2">
    <location>
        <begin position="307"/>
        <end position="456"/>
    </location>
</feature>
<feature type="coiled-coil region" evidence="1">
    <location>
        <begin position="480"/>
        <end position="538"/>
    </location>
</feature>
<dbReference type="PANTHER" id="PTHR33026">
    <property type="entry name" value="OS06G0360600 PROTEIN"/>
    <property type="match status" value="1"/>
</dbReference>
<accession>A0AAD8W154</accession>
<reference evidence="4" key="1">
    <citation type="submission" date="2023-07" db="EMBL/GenBank/DDBJ databases">
        <title>A chromosome-level genome assembly of Lolium multiflorum.</title>
        <authorList>
            <person name="Chen Y."/>
            <person name="Copetti D."/>
            <person name="Kolliker R."/>
            <person name="Studer B."/>
        </authorList>
    </citation>
    <scope>NUCLEOTIDE SEQUENCE</scope>
    <source>
        <strain evidence="4">02402/16</strain>
        <tissue evidence="4">Leaf</tissue>
    </source>
</reference>
<comment type="caution">
    <text evidence="4">The sequence shown here is derived from an EMBL/GenBank/DDBJ whole genome shotgun (WGS) entry which is preliminary data.</text>
</comment>
<evidence type="ECO:0000256" key="2">
    <source>
        <dbReference type="SAM" id="MobiDB-lite"/>
    </source>
</evidence>
<evidence type="ECO:0000313" key="4">
    <source>
        <dbReference type="EMBL" id="KAK1631545.1"/>
    </source>
</evidence>
<evidence type="ECO:0000313" key="5">
    <source>
        <dbReference type="Proteomes" id="UP001231189"/>
    </source>
</evidence>
<feature type="compositionally biased region" description="Acidic residues" evidence="2">
    <location>
        <begin position="406"/>
        <end position="417"/>
    </location>
</feature>
<protein>
    <recommendedName>
        <fullName evidence="3">Transposase (putative) gypsy type domain-containing protein</fullName>
    </recommendedName>
</protein>
<feature type="compositionally biased region" description="Polar residues" evidence="2">
    <location>
        <begin position="342"/>
        <end position="359"/>
    </location>
</feature>
<name>A0AAD8W154_LOLMU</name>
<proteinExistence type="predicted"/>
<sequence>MAPRTKQCKNRAPGTDELMEKAKISNWERSKLSAQDHKLLKKMGLLKKETMKMPGDESSPHPPIGFRVTFVDFLTHGLAVPVHEFLRGLLFIYGIQHHQLTPNSLLHISIFITLCECFLGIHPHWGLWKRIFFLRRNNSKNVIYNVGGVCICVRPDVDYFDMKFTDSVQGWRRKWLYIKDDSSSTQEYGLAPFDGTEEIQRRKSWDAEATAEEKAATDALITCIHELQNTDGAELSGVQIIAYFLWIRVQPLQARKNPLWMYSGAEDADRISDDLSVKDLEKLIRRFTSLNKNHAIPSSCRVEPFSGSHALPENHQTLSSLPPLPEGGEVDERVVVADDSQESSLPESEPTGSQRSAGSSDKDTESEQRSDSAQSVSPPPATSLDGHKRKRNDDDDSGASKPTEPAAEESSPEDQEFIDPFTETGAVSSADEGEENEEPEAHGLAPTSNSNTLVLSEERRPLMKELVNLGSRFIGFRDEAAALRDALHRAEEHADNLEAKLKASKAARKKPEKDAAAAEGLCQKLQAAEDALSNKEAQQIGRENEIITRLETQSRRMGEQYTLSKESNDRLVDTLEILELNCDLLTHHFLGQDDPAVAYRQGSLKIGVEGTIALVAASGQKVDWVKAGTPKGLNSEKWKALVKDAKAFSKKIIAFLDPKSSASASAARTEVK</sequence>
<evidence type="ECO:0000256" key="1">
    <source>
        <dbReference type="SAM" id="Coils"/>
    </source>
</evidence>